<accession>A0A2M4D8Y4</accession>
<keyword evidence="1" id="KW-0732">Signal</keyword>
<evidence type="ECO:0000256" key="1">
    <source>
        <dbReference type="SAM" id="SignalP"/>
    </source>
</evidence>
<sequence length="120" mass="13704">MRRQFRLETLVLLLQILHTGQITAVIIRTHQQLLLLDPALLISDTTQERMQRAPLIQSSLTMGSQIADTFVALINRLTLLLDTGTIELTAFNERIGLRIHILDAILMRMDVSFHQLVLLH</sequence>
<protein>
    <submittedName>
        <fullName evidence="2">Putative secreted protein</fullName>
    </submittedName>
</protein>
<feature type="chain" id="PRO_5014617360" evidence="1">
    <location>
        <begin position="25"/>
        <end position="120"/>
    </location>
</feature>
<proteinExistence type="predicted"/>
<reference evidence="2" key="1">
    <citation type="submission" date="2018-01" db="EMBL/GenBank/DDBJ databases">
        <title>An insight into the sialome of Amazonian anophelines.</title>
        <authorList>
            <person name="Ribeiro J.M."/>
            <person name="Scarpassa V."/>
            <person name="Calvo E."/>
        </authorList>
    </citation>
    <scope>NUCLEOTIDE SEQUENCE</scope>
</reference>
<feature type="signal peptide" evidence="1">
    <location>
        <begin position="1"/>
        <end position="24"/>
    </location>
</feature>
<dbReference type="AlphaFoldDB" id="A0A2M4D8Y4"/>
<organism evidence="2">
    <name type="scientific">Anopheles darlingi</name>
    <name type="common">Mosquito</name>
    <dbReference type="NCBI Taxonomy" id="43151"/>
    <lineage>
        <taxon>Eukaryota</taxon>
        <taxon>Metazoa</taxon>
        <taxon>Ecdysozoa</taxon>
        <taxon>Arthropoda</taxon>
        <taxon>Hexapoda</taxon>
        <taxon>Insecta</taxon>
        <taxon>Pterygota</taxon>
        <taxon>Neoptera</taxon>
        <taxon>Endopterygota</taxon>
        <taxon>Diptera</taxon>
        <taxon>Nematocera</taxon>
        <taxon>Culicoidea</taxon>
        <taxon>Culicidae</taxon>
        <taxon>Anophelinae</taxon>
        <taxon>Anopheles</taxon>
    </lineage>
</organism>
<dbReference type="EMBL" id="GGFL01009855">
    <property type="protein sequence ID" value="MBW74033.1"/>
    <property type="molecule type" value="Transcribed_RNA"/>
</dbReference>
<evidence type="ECO:0000313" key="2">
    <source>
        <dbReference type="EMBL" id="MBW74033.1"/>
    </source>
</evidence>
<name>A0A2M4D8Y4_ANODA</name>